<organism evidence="1">
    <name type="scientific">Xanthomonas arboricola</name>
    <dbReference type="NCBI Taxonomy" id="56448"/>
    <lineage>
        <taxon>Bacteria</taxon>
        <taxon>Pseudomonadati</taxon>
        <taxon>Pseudomonadota</taxon>
        <taxon>Gammaproteobacteria</taxon>
        <taxon>Lysobacterales</taxon>
        <taxon>Lysobacteraceae</taxon>
        <taxon>Xanthomonas</taxon>
    </lineage>
</organism>
<reference evidence="1" key="1">
    <citation type="submission" date="2020-08" db="EMBL/GenBank/DDBJ databases">
        <title>Studying the diversity of plant-associated saprophytic bacteria and their role in host health and plant-pathogen interactions.</title>
        <authorList>
            <person name="Potnis N."/>
        </authorList>
    </citation>
    <scope>NUCLEOTIDE SEQUENCE</scope>
    <source>
        <strain evidence="1">F21</strain>
    </source>
</reference>
<name>A0AB73H1R9_9XANT</name>
<dbReference type="Proteomes" id="UP000528595">
    <property type="component" value="Unassembled WGS sequence"/>
</dbReference>
<accession>A0AB73H1R9</accession>
<dbReference type="EMBL" id="JACIIQ010000022">
    <property type="protein sequence ID" value="MBB5672335.1"/>
    <property type="molecule type" value="Genomic_DNA"/>
</dbReference>
<dbReference type="Pfam" id="PF08843">
    <property type="entry name" value="AbiEii"/>
    <property type="match status" value="1"/>
</dbReference>
<sequence length="300" mass="33577">MRYSFEDLLKLAEEEAGGVDVPARSAIVKELLHYSILYGLSRSELSNAVTFQGGTSLRLARGGNRYSEDLDFVCGADAKEPFNLGDMEALLKEHALDRYGLTMDVVAPKAGPDREFNGENIAVKRWSFNVNVPGFVAKQKVHFEVVNVPCYEPEVVLLQPRYSFLSDIYSDVALRVESENEVLADKVVALVARSHLKGRDLWDLTWLQDKGKTIDFELVQKKFEDYGISDIADRIETCRGRLAADDAQAKFKAEMIRFVTPTLARQLDNPSFVGRYLSGASSVLDKVEQSLELRSGMRPS</sequence>
<comment type="caution">
    <text evidence="1">The sequence shown here is derived from an EMBL/GenBank/DDBJ whole genome shotgun (WGS) entry which is preliminary data.</text>
</comment>
<evidence type="ECO:0000313" key="1">
    <source>
        <dbReference type="EMBL" id="MBB5672335.1"/>
    </source>
</evidence>
<dbReference type="Gene3D" id="3.10.450.620">
    <property type="entry name" value="JHP933, nucleotidyltransferase-like core domain"/>
    <property type="match status" value="1"/>
</dbReference>
<proteinExistence type="predicted"/>
<dbReference type="RefSeq" id="WP_184578616.1">
    <property type="nucleotide sequence ID" value="NZ_JACIIQ010000022.1"/>
</dbReference>
<dbReference type="InterPro" id="IPR014942">
    <property type="entry name" value="AbiEii"/>
</dbReference>
<dbReference type="AlphaFoldDB" id="A0AB73H1R9"/>
<gene>
    <name evidence="1" type="ORF">FHR65_003933</name>
</gene>
<protein>
    <submittedName>
        <fullName evidence="1">Nucleotidyltransferase component of viral defense system</fullName>
    </submittedName>
</protein>